<proteinExistence type="predicted"/>
<name>A0ACC3SRJ9_LIPKO</name>
<evidence type="ECO:0000313" key="2">
    <source>
        <dbReference type="Proteomes" id="UP001433508"/>
    </source>
</evidence>
<dbReference type="Proteomes" id="UP001433508">
    <property type="component" value="Unassembled WGS sequence"/>
</dbReference>
<evidence type="ECO:0000313" key="1">
    <source>
        <dbReference type="EMBL" id="KAK9234258.1"/>
    </source>
</evidence>
<dbReference type="EMBL" id="MU971495">
    <property type="protein sequence ID" value="KAK9234258.1"/>
    <property type="molecule type" value="Genomic_DNA"/>
</dbReference>
<comment type="caution">
    <text evidence="1">The sequence shown here is derived from an EMBL/GenBank/DDBJ whole genome shotgun (WGS) entry which is preliminary data.</text>
</comment>
<protein>
    <submittedName>
        <fullName evidence="1">Uncharacterized protein</fullName>
    </submittedName>
</protein>
<keyword evidence="2" id="KW-1185">Reference proteome</keyword>
<sequence>MIVLVSYTWSQVILVLAHLMLMWLLLRITDILVLLTQHELYVLTRCCGGVGGIIATIRDLSRKSALRRRQGTIQPSGSNKYKFGYALNQTAKAVITVTTLILSYYISTRIEIVQVAEQIASSTPSTNSSTAINGLTYMISTARFDFKGEATNTPNIVVESEGFRVTIPVSSVINERLQVDWAGGITGLSNGVNYTQTSNIYISSYNTSSATMYGDAEMGGWNATGLFTNCTLWGCYNNLTYSPTRDYVSTTGGQISSIPPDGETTITALFKIDDTVVLNAITISREDIYDSVYMTSYSPMEQDFINLTAFNRYAGYSIKQGPSIWVGHRQLFADAANTMIADINGTMVSALSESSSPQYAELGYPSQTLMYNIGKMSGETYEQKAIKVSMTYITDMEVGGYEIDVWEYSTEYSVSSAAYSLGDRKLLVPGLNILTDTNWPNGEYPTDVPSIYSYWADTYVMIPYTLEPLLTQIYDIRRLQGSVYNQITEMVRDGVINGDGLVYTSTEYVTYYDVHIPLLLVIVTAPLVVLGLLWEAWMTRNLVTPRDLLGNMLLEEDERFFDVESCLERLRDRLGRGHGAESYKHRIPEQPTAEESKFCTTLDRSTCDGRDSVPEEKRLALAEPEYEEKV</sequence>
<gene>
    <name evidence="1" type="ORF">V1525DRAFT_422415</name>
</gene>
<organism evidence="1 2">
    <name type="scientific">Lipomyces kononenkoae</name>
    <name type="common">Yeast</name>
    <dbReference type="NCBI Taxonomy" id="34357"/>
    <lineage>
        <taxon>Eukaryota</taxon>
        <taxon>Fungi</taxon>
        <taxon>Dikarya</taxon>
        <taxon>Ascomycota</taxon>
        <taxon>Saccharomycotina</taxon>
        <taxon>Lipomycetes</taxon>
        <taxon>Lipomycetales</taxon>
        <taxon>Lipomycetaceae</taxon>
        <taxon>Lipomyces</taxon>
    </lineage>
</organism>
<reference evidence="2" key="1">
    <citation type="journal article" date="2024" name="Front. Bioeng. Biotechnol.">
        <title>Genome-scale model development and genomic sequencing of the oleaginous clade Lipomyces.</title>
        <authorList>
            <person name="Czajka J.J."/>
            <person name="Han Y."/>
            <person name="Kim J."/>
            <person name="Mondo S.J."/>
            <person name="Hofstad B.A."/>
            <person name="Robles A."/>
            <person name="Haridas S."/>
            <person name="Riley R."/>
            <person name="LaButti K."/>
            <person name="Pangilinan J."/>
            <person name="Andreopoulos W."/>
            <person name="Lipzen A."/>
            <person name="Yan J."/>
            <person name="Wang M."/>
            <person name="Ng V."/>
            <person name="Grigoriev I.V."/>
            <person name="Spatafora J.W."/>
            <person name="Magnuson J.K."/>
            <person name="Baker S.E."/>
            <person name="Pomraning K.R."/>
        </authorList>
    </citation>
    <scope>NUCLEOTIDE SEQUENCE [LARGE SCALE GENOMIC DNA]</scope>
    <source>
        <strain evidence="2">CBS 7786</strain>
    </source>
</reference>
<accession>A0ACC3SRJ9</accession>